<dbReference type="InterPro" id="IPR051010">
    <property type="entry name" value="BCAA_transport"/>
</dbReference>
<dbReference type="GO" id="GO:0006865">
    <property type="term" value="P:amino acid transport"/>
    <property type="evidence" value="ECO:0007669"/>
    <property type="project" value="UniProtKB-KW"/>
</dbReference>
<gene>
    <name evidence="7" type="ORF">C8P66_102192</name>
</gene>
<feature type="domain" description="Leucine-binding protein" evidence="6">
    <location>
        <begin position="26"/>
        <end position="356"/>
    </location>
</feature>
<dbReference type="Proteomes" id="UP000249688">
    <property type="component" value="Unassembled WGS sequence"/>
</dbReference>
<dbReference type="AlphaFoldDB" id="A0A2W7ITH4"/>
<dbReference type="InterPro" id="IPR000709">
    <property type="entry name" value="Leu_Ile_Val-bd"/>
</dbReference>
<dbReference type="PRINTS" id="PR00337">
    <property type="entry name" value="LEUILEVALBP"/>
</dbReference>
<dbReference type="InterPro" id="IPR028081">
    <property type="entry name" value="Leu-bd"/>
</dbReference>
<keyword evidence="4" id="KW-0029">Amino-acid transport</keyword>
<dbReference type="PANTHER" id="PTHR30483">
    <property type="entry name" value="LEUCINE-SPECIFIC-BINDING PROTEIN"/>
    <property type="match status" value="1"/>
</dbReference>
<evidence type="ECO:0000256" key="2">
    <source>
        <dbReference type="ARBA" id="ARBA00022448"/>
    </source>
</evidence>
<comment type="caution">
    <text evidence="7">The sequence shown here is derived from an EMBL/GenBank/DDBJ whole genome shotgun (WGS) entry which is preliminary data.</text>
</comment>
<dbReference type="EMBL" id="QKYU01000002">
    <property type="protein sequence ID" value="PZW50504.1"/>
    <property type="molecule type" value="Genomic_DNA"/>
</dbReference>
<dbReference type="Gene3D" id="3.40.50.2300">
    <property type="match status" value="2"/>
</dbReference>
<dbReference type="RefSeq" id="WP_111396646.1">
    <property type="nucleotide sequence ID" value="NZ_QKYU01000002.1"/>
</dbReference>
<name>A0A2W7ITH4_9PROT</name>
<feature type="signal peptide" evidence="5">
    <location>
        <begin position="1"/>
        <end position="23"/>
    </location>
</feature>
<comment type="similarity">
    <text evidence="1">Belongs to the leucine-binding protein family.</text>
</comment>
<evidence type="ECO:0000256" key="1">
    <source>
        <dbReference type="ARBA" id="ARBA00010062"/>
    </source>
</evidence>
<dbReference type="SUPFAM" id="SSF53822">
    <property type="entry name" value="Periplasmic binding protein-like I"/>
    <property type="match status" value="1"/>
</dbReference>
<evidence type="ECO:0000256" key="4">
    <source>
        <dbReference type="ARBA" id="ARBA00022970"/>
    </source>
</evidence>
<keyword evidence="2" id="KW-0813">Transport</keyword>
<protein>
    <submittedName>
        <fullName evidence="7">Amino acid/amide ABC transporter substrate-binding protein (HAAT family)</fullName>
    </submittedName>
</protein>
<dbReference type="InterPro" id="IPR028082">
    <property type="entry name" value="Peripla_BP_I"/>
</dbReference>
<evidence type="ECO:0000259" key="6">
    <source>
        <dbReference type="Pfam" id="PF13458"/>
    </source>
</evidence>
<reference evidence="7 8" key="1">
    <citation type="submission" date="2018-06" db="EMBL/GenBank/DDBJ databases">
        <title>Genomic Encyclopedia of Archaeal and Bacterial Type Strains, Phase II (KMG-II): from individual species to whole genera.</title>
        <authorList>
            <person name="Goeker M."/>
        </authorList>
    </citation>
    <scope>NUCLEOTIDE SEQUENCE [LARGE SCALE GENOMIC DNA]</scope>
    <source>
        <strain evidence="7 8">DSM 24525</strain>
    </source>
</reference>
<dbReference type="OrthoDB" id="7374472at2"/>
<dbReference type="Pfam" id="PF13458">
    <property type="entry name" value="Peripla_BP_6"/>
    <property type="match status" value="1"/>
</dbReference>
<sequence length="383" mass="40999">MLNRRTALLAGLALPALQRTAWAADPIKIGMTQPLTGAVAASGNYVANGAKIAVEVLNRAGGVLGRPLELILEDNKSNPREAVAAVDKLVLRDRVPVLIGAWSSTYTLAIMPKLLEYKVPMVVETSSASRITTSGNPYVFRIAPTSAMEAVAFSTQLGKFTPAMRKVDFLSVNNDFGRGAAEKFSEALAAKGVTIGRTETMTPEATDLSAQLAALKQSDADTIFLTTGVEQQTLALRQAVEQRLGKRFVTTGGSFPDALIANPLPAGNTSFHILFYAPWFPERAPYPAIAEAYTAEWNKNNWEFAGLTEGFRGYDAVLTVVEAIRLAGKPEAEAIREALWKVDIHGVNGDIRFAKEGPAGQESGQNQPNVAIVTLSEGKTGLL</sequence>
<proteinExistence type="inferred from homology"/>
<dbReference type="PANTHER" id="PTHR30483:SF6">
    <property type="entry name" value="PERIPLASMIC BINDING PROTEIN OF ABC TRANSPORTER FOR NATURAL AMINO ACIDS"/>
    <property type="match status" value="1"/>
</dbReference>
<evidence type="ECO:0000256" key="3">
    <source>
        <dbReference type="ARBA" id="ARBA00022729"/>
    </source>
</evidence>
<organism evidence="7 8">
    <name type="scientific">Humitalea rosea</name>
    <dbReference type="NCBI Taxonomy" id="990373"/>
    <lineage>
        <taxon>Bacteria</taxon>
        <taxon>Pseudomonadati</taxon>
        <taxon>Pseudomonadota</taxon>
        <taxon>Alphaproteobacteria</taxon>
        <taxon>Acetobacterales</taxon>
        <taxon>Roseomonadaceae</taxon>
        <taxon>Humitalea</taxon>
    </lineage>
</organism>
<evidence type="ECO:0000313" key="8">
    <source>
        <dbReference type="Proteomes" id="UP000249688"/>
    </source>
</evidence>
<evidence type="ECO:0000313" key="7">
    <source>
        <dbReference type="EMBL" id="PZW50504.1"/>
    </source>
</evidence>
<dbReference type="CDD" id="cd19980">
    <property type="entry name" value="PBP1_ABC_ligand_binding-like"/>
    <property type="match status" value="1"/>
</dbReference>
<accession>A0A2W7ITH4</accession>
<evidence type="ECO:0000256" key="5">
    <source>
        <dbReference type="SAM" id="SignalP"/>
    </source>
</evidence>
<feature type="chain" id="PRO_5015850855" evidence="5">
    <location>
        <begin position="24"/>
        <end position="383"/>
    </location>
</feature>
<keyword evidence="3 5" id="KW-0732">Signal</keyword>
<keyword evidence="8" id="KW-1185">Reference proteome</keyword>